<dbReference type="Gene3D" id="3.30.300.30">
    <property type="match status" value="1"/>
</dbReference>
<dbReference type="InterPro" id="IPR000873">
    <property type="entry name" value="AMP-dep_synth/lig_dom"/>
</dbReference>
<dbReference type="Proteomes" id="UP000078435">
    <property type="component" value="Unassembled WGS sequence"/>
</dbReference>
<dbReference type="InterPro" id="IPR050237">
    <property type="entry name" value="ATP-dep_AMP-bd_enzyme"/>
</dbReference>
<sequence length="464" mass="51026">MQETCPVRHWARLAPHRIAIHTDTPLSYRTLDRRLNSLCDQLARAGLTRGDHLAAVVRGALEDVLLAWACVRSGIVFCPLNPAFPLTRQAELASRLDARAFWSAGDMPSGDWQALRLDFSRELAAGDDEWPLEPTQLNNMILTSGSSGTPKAVMHRLANHLASARGSAALIPLDEECGWLLSLPLFHVGGYAILFRVFLAGAALVLDDRSRPLEARLERQPITHLSLVPTQLWRLLARGFDPARSRLRELLLGGAAIPQPLVERLAAMGLTPKVSYGLSEMGSQVCTALPAWAGMVGRPLPGRELCIKGQEICVRGATLFAGYYRDGALELPLDQDGWFHTRDKGHLTPNGELVVEGRLDNLFISGGENIQPETIEQRLVDHPAIAQALVVPVPNDEWGQRPAAFIDWHGDPVPHAELVAWIKASLPGFMVPDHWLPWPDLGGNLKPSRQHLAHTARIHVGDRT</sequence>
<evidence type="ECO:0000313" key="3">
    <source>
        <dbReference type="EMBL" id="KXU80339.1"/>
    </source>
</evidence>
<feature type="domain" description="AMP-binding enzyme C-terminal" evidence="2">
    <location>
        <begin position="375"/>
        <end position="435"/>
    </location>
</feature>
<dbReference type="PANTHER" id="PTHR43767:SF10">
    <property type="entry name" value="SURFACTIN SYNTHASE SUBUNIT 1"/>
    <property type="match status" value="1"/>
</dbReference>
<dbReference type="PROSITE" id="PS00455">
    <property type="entry name" value="AMP_BINDING"/>
    <property type="match status" value="1"/>
</dbReference>
<dbReference type="PANTHER" id="PTHR43767">
    <property type="entry name" value="LONG-CHAIN-FATTY-ACID--COA LIGASE"/>
    <property type="match status" value="1"/>
</dbReference>
<comment type="caution">
    <text evidence="3">The sequence shown here is derived from an EMBL/GenBank/DDBJ whole genome shotgun (WGS) entry which is preliminary data.</text>
</comment>
<gene>
    <name evidence="3" type="ORF">LCR_14715</name>
</gene>
<dbReference type="SUPFAM" id="SSF56801">
    <property type="entry name" value="Acetyl-CoA synthetase-like"/>
    <property type="match status" value="1"/>
</dbReference>
<dbReference type="Gene3D" id="3.40.50.12780">
    <property type="entry name" value="N-terminal domain of ligase-like"/>
    <property type="match status" value="1"/>
</dbReference>
<evidence type="ECO:0000259" key="1">
    <source>
        <dbReference type="Pfam" id="PF00501"/>
    </source>
</evidence>
<dbReference type="InterPro" id="IPR042099">
    <property type="entry name" value="ANL_N_sf"/>
</dbReference>
<dbReference type="Pfam" id="PF00501">
    <property type="entry name" value="AMP-binding"/>
    <property type="match status" value="1"/>
</dbReference>
<dbReference type="GO" id="GO:0016877">
    <property type="term" value="F:ligase activity, forming carbon-sulfur bonds"/>
    <property type="evidence" value="ECO:0007669"/>
    <property type="project" value="UniProtKB-ARBA"/>
</dbReference>
<dbReference type="CDD" id="cd17630">
    <property type="entry name" value="OSB_MenE-like"/>
    <property type="match status" value="1"/>
</dbReference>
<feature type="domain" description="AMP-dependent synthetase/ligase" evidence="1">
    <location>
        <begin position="8"/>
        <end position="324"/>
    </location>
</feature>
<keyword evidence="3" id="KW-0436">Ligase</keyword>
<dbReference type="InterPro" id="IPR045851">
    <property type="entry name" value="AMP-bd_C_sf"/>
</dbReference>
<proteinExistence type="predicted"/>
<evidence type="ECO:0000313" key="4">
    <source>
        <dbReference type="Proteomes" id="UP000078435"/>
    </source>
</evidence>
<dbReference type="InterPro" id="IPR025110">
    <property type="entry name" value="AMP-bd_C"/>
</dbReference>
<dbReference type="AlphaFoldDB" id="A0A175VIN9"/>
<name>A0A175VIN9_AEREN</name>
<reference evidence="3 4" key="1">
    <citation type="submission" date="2016-02" db="EMBL/GenBank/DDBJ databases">
        <title>Draft genome sequence of Aeromonas trota strain 1999lcr isolated from cerebrospinal fluid (CSF).</title>
        <authorList>
            <person name="Dallagassa C.B."/>
            <person name="Prediger K.C."/>
            <person name="Weiss V.A."/>
            <person name="Assis F.E."/>
            <person name="Baura V."/>
            <person name="Cruz L.M."/>
            <person name="Souza E.M."/>
            <person name="Pedrosa F.O."/>
            <person name="Fadel-Picheth C.M."/>
        </authorList>
    </citation>
    <scope>NUCLEOTIDE SEQUENCE [LARGE SCALE GENOMIC DNA]</scope>
    <source>
        <strain evidence="3 4">1999lcr</strain>
    </source>
</reference>
<dbReference type="OrthoDB" id="9803968at2"/>
<evidence type="ECO:0000259" key="2">
    <source>
        <dbReference type="Pfam" id="PF13193"/>
    </source>
</evidence>
<organism evidence="3 4">
    <name type="scientific">Aeromonas enteropelogenes</name>
    <name type="common">Aeromonas trota</name>
    <dbReference type="NCBI Taxonomy" id="29489"/>
    <lineage>
        <taxon>Bacteria</taxon>
        <taxon>Pseudomonadati</taxon>
        <taxon>Pseudomonadota</taxon>
        <taxon>Gammaproteobacteria</taxon>
        <taxon>Aeromonadales</taxon>
        <taxon>Aeromonadaceae</taxon>
        <taxon>Aeromonas</taxon>
    </lineage>
</organism>
<dbReference type="InterPro" id="IPR020845">
    <property type="entry name" value="AMP-binding_CS"/>
</dbReference>
<accession>A0A175VIN9</accession>
<protein>
    <submittedName>
        <fullName evidence="3">2-succinylbenzoate-CoA ligase</fullName>
    </submittedName>
</protein>
<dbReference type="EMBL" id="JMGO02000004">
    <property type="protein sequence ID" value="KXU80339.1"/>
    <property type="molecule type" value="Genomic_DNA"/>
</dbReference>
<dbReference type="STRING" id="29489.VL01_00600"/>
<dbReference type="Pfam" id="PF13193">
    <property type="entry name" value="AMP-binding_C"/>
    <property type="match status" value="1"/>
</dbReference>
<dbReference type="RefSeq" id="WP_061476297.1">
    <property type="nucleotide sequence ID" value="NZ_JMGO02000004.1"/>
</dbReference>